<dbReference type="InterPro" id="IPR026992">
    <property type="entry name" value="DIOX_N"/>
</dbReference>
<dbReference type="GO" id="GO:0051213">
    <property type="term" value="F:dioxygenase activity"/>
    <property type="evidence" value="ECO:0007669"/>
    <property type="project" value="UniProtKB-KW"/>
</dbReference>
<evidence type="ECO:0000256" key="1">
    <source>
        <dbReference type="ARBA" id="ARBA00008056"/>
    </source>
</evidence>
<dbReference type="PANTHER" id="PTHR10209">
    <property type="entry name" value="OXIDOREDUCTASE, 2OG-FE II OXYGENASE FAMILY PROTEIN"/>
    <property type="match status" value="1"/>
</dbReference>
<evidence type="ECO:0000256" key="3">
    <source>
        <dbReference type="ARBA" id="ARBA00023002"/>
    </source>
</evidence>
<keyword evidence="2 5" id="KW-0479">Metal-binding</keyword>
<dbReference type="STRING" id="584787.GCA_001247655_01028"/>
<dbReference type="InterPro" id="IPR005123">
    <property type="entry name" value="Oxoglu/Fe-dep_dioxygenase_dom"/>
</dbReference>
<keyword evidence="8" id="KW-1185">Reference proteome</keyword>
<evidence type="ECO:0000313" key="7">
    <source>
        <dbReference type="EMBL" id="ROQ22477.1"/>
    </source>
</evidence>
<dbReference type="EMBL" id="RJUL01000010">
    <property type="protein sequence ID" value="ROQ22477.1"/>
    <property type="molecule type" value="Genomic_DNA"/>
</dbReference>
<dbReference type="Proteomes" id="UP000268033">
    <property type="component" value="Unassembled WGS sequence"/>
</dbReference>
<dbReference type="PRINTS" id="PR00682">
    <property type="entry name" value="IPNSYNTHASE"/>
</dbReference>
<dbReference type="InterPro" id="IPR027443">
    <property type="entry name" value="IPNS-like_sf"/>
</dbReference>
<dbReference type="GO" id="GO:0046872">
    <property type="term" value="F:metal ion binding"/>
    <property type="evidence" value="ECO:0007669"/>
    <property type="project" value="UniProtKB-KW"/>
</dbReference>
<comment type="similarity">
    <text evidence="1 5">Belongs to the iron/ascorbate-dependent oxidoreductase family.</text>
</comment>
<evidence type="ECO:0000313" key="8">
    <source>
        <dbReference type="Proteomes" id="UP000268033"/>
    </source>
</evidence>
<dbReference type="SUPFAM" id="SSF51197">
    <property type="entry name" value="Clavaminate synthase-like"/>
    <property type="match status" value="1"/>
</dbReference>
<name>A0A3N1P5R0_9GAMM</name>
<dbReference type="RefSeq" id="WP_123422388.1">
    <property type="nucleotide sequence ID" value="NZ_RJUL01000010.1"/>
</dbReference>
<comment type="caution">
    <text evidence="7">The sequence shown here is derived from an EMBL/GenBank/DDBJ whole genome shotgun (WGS) entry which is preliminary data.</text>
</comment>
<feature type="domain" description="Fe2OG dioxygenase" evidence="6">
    <location>
        <begin position="175"/>
        <end position="275"/>
    </location>
</feature>
<dbReference type="AlphaFoldDB" id="A0A3N1P5R0"/>
<protein>
    <submittedName>
        <fullName evidence="7">Isopenicillin N synthase-like dioxygenase</fullName>
    </submittedName>
</protein>
<dbReference type="InterPro" id="IPR044861">
    <property type="entry name" value="IPNS-like_FE2OG_OXY"/>
</dbReference>
<dbReference type="PANTHER" id="PTHR10209:SF885">
    <property type="entry name" value="2OG-FE(II) OXYGENASE FAMILY, PUTATIVE (AFU_ORTHOLOGUE AFUA_2G00750)-RELATED"/>
    <property type="match status" value="1"/>
</dbReference>
<evidence type="ECO:0000259" key="6">
    <source>
        <dbReference type="PROSITE" id="PS51471"/>
    </source>
</evidence>
<dbReference type="PROSITE" id="PS51471">
    <property type="entry name" value="FE2OG_OXY"/>
    <property type="match status" value="1"/>
</dbReference>
<reference evidence="7 8" key="1">
    <citation type="submission" date="2018-11" db="EMBL/GenBank/DDBJ databases">
        <title>Genomic Encyclopedia of Type Strains, Phase IV (KMG-IV): sequencing the most valuable type-strain genomes for metagenomic binning, comparative biology and taxonomic classification.</title>
        <authorList>
            <person name="Goeker M."/>
        </authorList>
    </citation>
    <scope>NUCLEOTIDE SEQUENCE [LARGE SCALE GENOMIC DNA]</scope>
    <source>
        <strain evidence="7 8">DSM 21945</strain>
    </source>
</reference>
<gene>
    <name evidence="7" type="ORF">EDC28_110121</name>
</gene>
<dbReference type="Pfam" id="PF14226">
    <property type="entry name" value="DIOX_N"/>
    <property type="match status" value="1"/>
</dbReference>
<evidence type="ECO:0000256" key="2">
    <source>
        <dbReference type="ARBA" id="ARBA00022723"/>
    </source>
</evidence>
<sequence>MKKPTLPVLDLSLLDGAASERVNFLKALRSAARDYGFFYLVGHGLSAAEQKGILDLARRFFGLTEKEKMEVQMANSPHFRGYTKMQGEITRGKPDMREQFDIMNEQPALAPSLINEPWQRLYGPNQWPAALPGMKAALLDWQQRLSDITVRLLDAFAEALEQDPAIFAENVAAGPYQHMKLIRYPGRATGASSQGVGAHKDPGYLTLVMQDGQSGLEVETDKGWISAEPIEGAFVVNIGELLELASNGYLRATLHRVVSPPEGVERLSCAFFMAARLDSRVPLLSLPPHLAGEAKGPQSDPANPLFFEVGENVLKGRLRSHTDVAARHYGDLIRASA</sequence>
<proteinExistence type="inferred from homology"/>
<dbReference type="Gene3D" id="2.60.120.330">
    <property type="entry name" value="B-lactam Antibiotic, Isopenicillin N Synthase, Chain"/>
    <property type="match status" value="1"/>
</dbReference>
<dbReference type="Pfam" id="PF03171">
    <property type="entry name" value="2OG-FeII_Oxy"/>
    <property type="match status" value="1"/>
</dbReference>
<evidence type="ECO:0000256" key="4">
    <source>
        <dbReference type="ARBA" id="ARBA00023004"/>
    </source>
</evidence>
<evidence type="ECO:0000256" key="5">
    <source>
        <dbReference type="RuleBase" id="RU003682"/>
    </source>
</evidence>
<keyword evidence="7" id="KW-0223">Dioxygenase</keyword>
<accession>A0A3N1P5R0</accession>
<keyword evidence="4 5" id="KW-0408">Iron</keyword>
<keyword evidence="3 5" id="KW-0560">Oxidoreductase</keyword>
<organism evidence="7 8">
    <name type="scientific">Gallaecimonas pentaromativorans</name>
    <dbReference type="NCBI Taxonomy" id="584787"/>
    <lineage>
        <taxon>Bacteria</taxon>
        <taxon>Pseudomonadati</taxon>
        <taxon>Pseudomonadota</taxon>
        <taxon>Gammaproteobacteria</taxon>
        <taxon>Enterobacterales</taxon>
        <taxon>Gallaecimonadaceae</taxon>
        <taxon>Gallaecimonas</taxon>
    </lineage>
</organism>